<evidence type="ECO:0000313" key="2">
    <source>
        <dbReference type="Proteomes" id="UP000006201"/>
    </source>
</evidence>
<reference evidence="1 2" key="1">
    <citation type="submission" date="2006-02" db="EMBL/GenBank/DDBJ databases">
        <authorList>
            <person name="Moran M.A."/>
            <person name="Kjelleberg S."/>
            <person name="Egan S."/>
            <person name="Saunders N."/>
            <person name="Thomas T."/>
            <person name="Ferriera S."/>
            <person name="Johnson J."/>
            <person name="Kravitz S."/>
            <person name="Halpern A."/>
            <person name="Remington K."/>
            <person name="Beeson K."/>
            <person name="Tran B."/>
            <person name="Rogers Y.-H."/>
            <person name="Friedman R."/>
            <person name="Venter J.C."/>
        </authorList>
    </citation>
    <scope>NUCLEOTIDE SEQUENCE [LARGE SCALE GENOMIC DNA]</scope>
    <source>
        <strain evidence="1 2">D2</strain>
    </source>
</reference>
<proteinExistence type="predicted"/>
<organism evidence="1 2">
    <name type="scientific">Pseudoalteromonas tunicata D2</name>
    <dbReference type="NCBI Taxonomy" id="87626"/>
    <lineage>
        <taxon>Bacteria</taxon>
        <taxon>Pseudomonadati</taxon>
        <taxon>Pseudomonadota</taxon>
        <taxon>Gammaproteobacteria</taxon>
        <taxon>Alteromonadales</taxon>
        <taxon>Pseudoalteromonadaceae</taxon>
        <taxon>Pseudoalteromonas</taxon>
    </lineage>
</organism>
<gene>
    <name evidence="1" type="ORF">PTD2_15727</name>
</gene>
<keyword evidence="2" id="KW-1185">Reference proteome</keyword>
<sequence length="94" mass="10778">MAKFDSRLQHPAIAADANADLLVRLQSELDSIQNKGISPDQMREALFQKMLDMYSVPMHHPLRAEPVPSEQEAPAFKIKLNQHGFYRGEKPIWH</sequence>
<protein>
    <submittedName>
        <fullName evidence="1">Uncharacterized protein</fullName>
    </submittedName>
</protein>
<dbReference type="EMBL" id="AAOH01000006">
    <property type="protein sequence ID" value="EAR27503.1"/>
    <property type="molecule type" value="Genomic_DNA"/>
</dbReference>
<dbReference type="AlphaFoldDB" id="A4CD60"/>
<dbReference type="eggNOG" id="ENOG503334C">
    <property type="taxonomic scope" value="Bacteria"/>
</dbReference>
<dbReference type="OrthoDB" id="6297086at2"/>
<evidence type="ECO:0000313" key="1">
    <source>
        <dbReference type="EMBL" id="EAR27503.1"/>
    </source>
</evidence>
<dbReference type="RefSeq" id="WP_009838765.1">
    <property type="nucleotide sequence ID" value="NZ_AAOH01000006.1"/>
</dbReference>
<name>A4CD60_9GAMM</name>
<comment type="caution">
    <text evidence="1">The sequence shown here is derived from an EMBL/GenBank/DDBJ whole genome shotgun (WGS) entry which is preliminary data.</text>
</comment>
<dbReference type="STRING" id="87626.PTD2_15727"/>
<dbReference type="Proteomes" id="UP000006201">
    <property type="component" value="Unassembled WGS sequence"/>
</dbReference>
<accession>A4CD60</accession>
<dbReference type="HOGENOM" id="CLU_2383969_0_0_6"/>